<accession>A0A7W7KD69</accession>
<dbReference type="SUPFAM" id="SSF48452">
    <property type="entry name" value="TPR-like"/>
    <property type="match status" value="1"/>
</dbReference>
<proteinExistence type="predicted"/>
<keyword evidence="4" id="KW-1185">Reference proteome</keyword>
<dbReference type="Pfam" id="PF14559">
    <property type="entry name" value="TPR_19"/>
    <property type="match status" value="1"/>
</dbReference>
<dbReference type="SUPFAM" id="SSF52833">
    <property type="entry name" value="Thioredoxin-like"/>
    <property type="match status" value="1"/>
</dbReference>
<dbReference type="GO" id="GO:0006950">
    <property type="term" value="P:response to stress"/>
    <property type="evidence" value="ECO:0007669"/>
    <property type="project" value="UniProtKB-ARBA"/>
</dbReference>
<dbReference type="InterPro" id="IPR013766">
    <property type="entry name" value="Thioredoxin_domain"/>
</dbReference>
<dbReference type="Gene3D" id="1.25.40.10">
    <property type="entry name" value="Tetratricopeptide repeat domain"/>
    <property type="match status" value="2"/>
</dbReference>
<feature type="domain" description="Thioredoxin" evidence="2">
    <location>
        <begin position="1"/>
        <end position="113"/>
    </location>
</feature>
<evidence type="ECO:0000313" key="4">
    <source>
        <dbReference type="Proteomes" id="UP000555448"/>
    </source>
</evidence>
<dbReference type="PANTHER" id="PTHR43601:SF3">
    <property type="entry name" value="THIOREDOXIN, MITOCHONDRIAL"/>
    <property type="match status" value="1"/>
</dbReference>
<dbReference type="Proteomes" id="UP000555448">
    <property type="component" value="Unassembled WGS sequence"/>
</dbReference>
<dbReference type="Pfam" id="PF14561">
    <property type="entry name" value="TPR_20"/>
    <property type="match status" value="1"/>
</dbReference>
<dbReference type="GO" id="GO:0045454">
    <property type="term" value="P:cell redox homeostasis"/>
    <property type="evidence" value="ECO:0007669"/>
    <property type="project" value="TreeGrafter"/>
</dbReference>
<comment type="caution">
    <text evidence="3">The sequence shown here is derived from an EMBL/GenBank/DDBJ whole genome shotgun (WGS) entry which is preliminary data.</text>
</comment>
<gene>
    <name evidence="3" type="ORF">HNO88_003406</name>
</gene>
<dbReference type="CDD" id="cd02947">
    <property type="entry name" value="TRX_family"/>
    <property type="match status" value="1"/>
</dbReference>
<dbReference type="PROSITE" id="PS51352">
    <property type="entry name" value="THIOREDOXIN_2"/>
    <property type="match status" value="1"/>
</dbReference>
<sequence length="299" mass="32073">MGLNLEEQKAVDRFRQNVAEPSMTKLVILDFWAEWCGPCKALTPVLEKVAAEYADKGVVLAKVNVDEDQFIASQFQVRSIPTVYALFQGQPVADLTNARSESQLKGLLDQLLAKLPIQPGDEPAPDLAPLLAMGEDVLASGDGERAAGIYAQIIDMAPESPEAHAGLLRALILAGHLDEAEALLAQLDPKLAADPQVERARAALELAREKPDDSELAALRAAAAERPADMDAQLAFAGAAFAAGDRDEAAATLLAMIRADREWNEGAAKAKLLQMFEAIGLEDPWVAATRRKLSTILFG</sequence>
<keyword evidence="1" id="KW-0676">Redox-active center</keyword>
<dbReference type="Gene3D" id="3.40.30.10">
    <property type="entry name" value="Glutaredoxin"/>
    <property type="match status" value="1"/>
</dbReference>
<dbReference type="RefSeq" id="WP_184248137.1">
    <property type="nucleotide sequence ID" value="NZ_JACHLR010000016.1"/>
</dbReference>
<dbReference type="InterPro" id="IPR011990">
    <property type="entry name" value="TPR-like_helical_dom_sf"/>
</dbReference>
<dbReference type="PROSITE" id="PS00194">
    <property type="entry name" value="THIOREDOXIN_1"/>
    <property type="match status" value="1"/>
</dbReference>
<evidence type="ECO:0000313" key="3">
    <source>
        <dbReference type="EMBL" id="MBB4860068.1"/>
    </source>
</evidence>
<dbReference type="Pfam" id="PF00085">
    <property type="entry name" value="Thioredoxin"/>
    <property type="match status" value="1"/>
</dbReference>
<evidence type="ECO:0000259" key="2">
    <source>
        <dbReference type="PROSITE" id="PS51352"/>
    </source>
</evidence>
<reference evidence="3 4" key="1">
    <citation type="submission" date="2020-08" db="EMBL/GenBank/DDBJ databases">
        <title>Functional genomics of gut bacteria from endangered species of beetles.</title>
        <authorList>
            <person name="Carlos-Shanley C."/>
        </authorList>
    </citation>
    <scope>NUCLEOTIDE SEQUENCE [LARGE SCALE GENOMIC DNA]</scope>
    <source>
        <strain evidence="3 4">S00245</strain>
    </source>
</reference>
<dbReference type="GO" id="GO:0015036">
    <property type="term" value="F:disulfide oxidoreductase activity"/>
    <property type="evidence" value="ECO:0007669"/>
    <property type="project" value="UniProtKB-ARBA"/>
</dbReference>
<dbReference type="InterPro" id="IPR017937">
    <property type="entry name" value="Thioredoxin_CS"/>
</dbReference>
<dbReference type="InterPro" id="IPR036249">
    <property type="entry name" value="Thioredoxin-like_sf"/>
</dbReference>
<name>A0A7W7KD69_9SPHN</name>
<protein>
    <submittedName>
        <fullName evidence="3">Putative thioredoxin</fullName>
    </submittedName>
</protein>
<dbReference type="EMBL" id="JACHLR010000016">
    <property type="protein sequence ID" value="MBB4860068.1"/>
    <property type="molecule type" value="Genomic_DNA"/>
</dbReference>
<evidence type="ECO:0000256" key="1">
    <source>
        <dbReference type="ARBA" id="ARBA00023284"/>
    </source>
</evidence>
<organism evidence="3 4">
    <name type="scientific">Novosphingobium chloroacetimidivorans</name>
    <dbReference type="NCBI Taxonomy" id="1428314"/>
    <lineage>
        <taxon>Bacteria</taxon>
        <taxon>Pseudomonadati</taxon>
        <taxon>Pseudomonadota</taxon>
        <taxon>Alphaproteobacteria</taxon>
        <taxon>Sphingomonadales</taxon>
        <taxon>Sphingomonadaceae</taxon>
        <taxon>Novosphingobium</taxon>
    </lineage>
</organism>
<dbReference type="AlphaFoldDB" id="A0A7W7KD69"/>
<dbReference type="PANTHER" id="PTHR43601">
    <property type="entry name" value="THIOREDOXIN, MITOCHONDRIAL"/>
    <property type="match status" value="1"/>
</dbReference>